<accession>A0A165F6W1</accession>
<protein>
    <submittedName>
        <fullName evidence="1">Flagellar basal body-associated protein FliL</fullName>
    </submittedName>
</protein>
<dbReference type="Proteomes" id="UP000076625">
    <property type="component" value="Unassembled WGS sequence"/>
</dbReference>
<organism evidence="1 2">
    <name type="scientific">Crenobacter luteus</name>
    <dbReference type="NCBI Taxonomy" id="1452487"/>
    <lineage>
        <taxon>Bacteria</taxon>
        <taxon>Pseudomonadati</taxon>
        <taxon>Pseudomonadota</taxon>
        <taxon>Betaproteobacteria</taxon>
        <taxon>Neisseriales</taxon>
        <taxon>Neisseriaceae</taxon>
        <taxon>Crenobacter</taxon>
    </lineage>
</organism>
<keyword evidence="1" id="KW-0966">Cell projection</keyword>
<sequence>MSKKSIVVVALGMVVALAAGAGGVYWWANSERPPAEPGQRVAAADAPSRFVGLDKVVVMLKGEAGAGELHYMAVDLVFRTTEQDEKSLKAQLPYLKTVAVRALSQLELARASAMGIDDYQALLAKAYTAAYAAEAGGRPFSEVMVGKLIIE</sequence>
<name>A0A165F6W1_9NEIS</name>
<keyword evidence="1" id="KW-0282">Flagellum</keyword>
<evidence type="ECO:0000313" key="1">
    <source>
        <dbReference type="EMBL" id="KZE31744.1"/>
    </source>
</evidence>
<proteinExistence type="predicted"/>
<dbReference type="OrthoDB" id="7062113at2"/>
<dbReference type="RefSeq" id="WP_066612531.1">
    <property type="nucleotide sequence ID" value="NZ_LQQU01000023.1"/>
</dbReference>
<gene>
    <name evidence="1" type="ORF">AVW16_00740</name>
</gene>
<keyword evidence="1" id="KW-0969">Cilium</keyword>
<dbReference type="EMBL" id="LQQU01000023">
    <property type="protein sequence ID" value="KZE31744.1"/>
    <property type="molecule type" value="Genomic_DNA"/>
</dbReference>
<comment type="caution">
    <text evidence="1">The sequence shown here is derived from an EMBL/GenBank/DDBJ whole genome shotgun (WGS) entry which is preliminary data.</text>
</comment>
<evidence type="ECO:0000313" key="2">
    <source>
        <dbReference type="Proteomes" id="UP000076625"/>
    </source>
</evidence>
<dbReference type="AlphaFoldDB" id="A0A165F6W1"/>
<dbReference type="STRING" id="1452487.AVW16_00740"/>
<reference evidence="2" key="1">
    <citation type="submission" date="2016-01" db="EMBL/GenBank/DDBJ databases">
        <title>Draft genome of Chromobacterium sp. F49.</title>
        <authorList>
            <person name="Hong K.W."/>
        </authorList>
    </citation>
    <scope>NUCLEOTIDE SEQUENCE [LARGE SCALE GENOMIC DNA]</scope>
    <source>
        <strain evidence="2">CN10</strain>
    </source>
</reference>
<keyword evidence="2" id="KW-1185">Reference proteome</keyword>